<dbReference type="RefSeq" id="WP_331704034.1">
    <property type="nucleotide sequence ID" value="NZ_JAZHBO010000002.1"/>
</dbReference>
<dbReference type="SUPFAM" id="SSF51366">
    <property type="entry name" value="Ribulose-phoshate binding barrel"/>
    <property type="match status" value="1"/>
</dbReference>
<dbReference type="Gene3D" id="3.20.20.70">
    <property type="entry name" value="Aldolase class I"/>
    <property type="match status" value="1"/>
</dbReference>
<keyword evidence="12" id="KW-1185">Reference proteome</keyword>
<dbReference type="EC" id="5.3.1.24" evidence="3 9"/>
<dbReference type="PANTHER" id="PTHR42894">
    <property type="entry name" value="N-(5'-PHOSPHORIBOSYL)ANTHRANILATE ISOMERASE"/>
    <property type="match status" value="1"/>
</dbReference>
<accession>A0ABU7V051</accession>
<evidence type="ECO:0000256" key="9">
    <source>
        <dbReference type="HAMAP-Rule" id="MF_00135"/>
    </source>
</evidence>
<dbReference type="InterPro" id="IPR001240">
    <property type="entry name" value="PRAI_dom"/>
</dbReference>
<evidence type="ECO:0000259" key="10">
    <source>
        <dbReference type="Pfam" id="PF00697"/>
    </source>
</evidence>
<keyword evidence="5 9" id="KW-0028">Amino-acid biosynthesis</keyword>
<evidence type="ECO:0000256" key="5">
    <source>
        <dbReference type="ARBA" id="ARBA00022605"/>
    </source>
</evidence>
<reference evidence="11 12" key="1">
    <citation type="submission" date="2024-01" db="EMBL/GenBank/DDBJ databases">
        <title>Novel species of the genus Luteimonas isolated from rivers.</title>
        <authorList>
            <person name="Lu H."/>
        </authorList>
    </citation>
    <scope>NUCLEOTIDE SEQUENCE [LARGE SCALE GENOMIC DNA]</scope>
    <source>
        <strain evidence="11 12">FXH3W</strain>
    </source>
</reference>
<evidence type="ECO:0000256" key="4">
    <source>
        <dbReference type="ARBA" id="ARBA00022272"/>
    </source>
</evidence>
<keyword evidence="7 9" id="KW-0057">Aromatic amino acid biosynthesis</keyword>
<dbReference type="EMBL" id="JAZHBO010000002">
    <property type="protein sequence ID" value="MEF2156159.1"/>
    <property type="molecule type" value="Genomic_DNA"/>
</dbReference>
<evidence type="ECO:0000313" key="11">
    <source>
        <dbReference type="EMBL" id="MEF2156159.1"/>
    </source>
</evidence>
<comment type="catalytic activity">
    <reaction evidence="1 9">
        <text>N-(5-phospho-beta-D-ribosyl)anthranilate = 1-(2-carboxyphenylamino)-1-deoxy-D-ribulose 5-phosphate</text>
        <dbReference type="Rhea" id="RHEA:21540"/>
        <dbReference type="ChEBI" id="CHEBI:18277"/>
        <dbReference type="ChEBI" id="CHEBI:58613"/>
        <dbReference type="EC" id="5.3.1.24"/>
    </reaction>
</comment>
<feature type="domain" description="N-(5'phosphoribosyl) anthranilate isomerase (PRAI)" evidence="10">
    <location>
        <begin position="7"/>
        <end position="200"/>
    </location>
</feature>
<name>A0ABU7V051_9GAMM</name>
<proteinExistence type="inferred from homology"/>
<keyword evidence="6 9" id="KW-0822">Tryptophan biosynthesis</keyword>
<gene>
    <name evidence="9" type="primary">trpF</name>
    <name evidence="11" type="ORF">V3390_07965</name>
</gene>
<evidence type="ECO:0000256" key="3">
    <source>
        <dbReference type="ARBA" id="ARBA00012572"/>
    </source>
</evidence>
<evidence type="ECO:0000313" key="12">
    <source>
        <dbReference type="Proteomes" id="UP001356170"/>
    </source>
</evidence>
<evidence type="ECO:0000256" key="6">
    <source>
        <dbReference type="ARBA" id="ARBA00022822"/>
    </source>
</evidence>
<organism evidence="11 12">
    <name type="scientific">Aquilutibacter rugosus</name>
    <dbReference type="NCBI Taxonomy" id="3115820"/>
    <lineage>
        <taxon>Bacteria</taxon>
        <taxon>Pseudomonadati</taxon>
        <taxon>Pseudomonadota</taxon>
        <taxon>Gammaproteobacteria</taxon>
        <taxon>Lysobacterales</taxon>
        <taxon>Lysobacteraceae</taxon>
        <taxon>Aquilutibacter</taxon>
    </lineage>
</organism>
<dbReference type="InterPro" id="IPR044643">
    <property type="entry name" value="TrpF_fam"/>
</dbReference>
<keyword evidence="8 9" id="KW-0413">Isomerase</keyword>
<dbReference type="InterPro" id="IPR011060">
    <property type="entry name" value="RibuloseP-bd_barrel"/>
</dbReference>
<dbReference type="GO" id="GO:0016853">
    <property type="term" value="F:isomerase activity"/>
    <property type="evidence" value="ECO:0007669"/>
    <property type="project" value="UniProtKB-KW"/>
</dbReference>
<evidence type="ECO:0000256" key="8">
    <source>
        <dbReference type="ARBA" id="ARBA00023235"/>
    </source>
</evidence>
<evidence type="ECO:0000256" key="2">
    <source>
        <dbReference type="ARBA" id="ARBA00004664"/>
    </source>
</evidence>
<dbReference type="HAMAP" id="MF_00135">
    <property type="entry name" value="PRAI"/>
    <property type="match status" value="1"/>
</dbReference>
<comment type="caution">
    <text evidence="11">The sequence shown here is derived from an EMBL/GenBank/DDBJ whole genome shotgun (WGS) entry which is preliminary data.</text>
</comment>
<dbReference type="Pfam" id="PF00697">
    <property type="entry name" value="PRAI"/>
    <property type="match status" value="1"/>
</dbReference>
<dbReference type="InterPro" id="IPR013785">
    <property type="entry name" value="Aldolase_TIM"/>
</dbReference>
<dbReference type="CDD" id="cd00405">
    <property type="entry name" value="PRAI"/>
    <property type="match status" value="1"/>
</dbReference>
<protein>
    <recommendedName>
        <fullName evidence="4 9">N-(5'-phosphoribosyl)anthranilate isomerase</fullName>
        <shortName evidence="9">PRAI</shortName>
        <ecNumber evidence="3 9">5.3.1.24</ecNumber>
    </recommendedName>
</protein>
<evidence type="ECO:0000256" key="1">
    <source>
        <dbReference type="ARBA" id="ARBA00001164"/>
    </source>
</evidence>
<comment type="pathway">
    <text evidence="2 9">Amino-acid biosynthesis; L-tryptophan biosynthesis; L-tryptophan from chorismate: step 3/5.</text>
</comment>
<sequence>MMSTYVKFCGIRTPSDLNCAVAVGVDAIGLVLAPESVRTLSLQDAAALRNAAPLSLDIFLLVRNADAEFIRTALHLINPGIIQFHGNESVEFCRQFERPYCKALSSNEPDLHGQIRAYDDAEWIILDGHAPGAAGGSGIVGDWQIFSEYLGERGMLAGGLHAGNVADALRVSRATAVDVSSGIESEPGVKSPGRMAAFMQAVRSAHQEH</sequence>
<dbReference type="Proteomes" id="UP001356170">
    <property type="component" value="Unassembled WGS sequence"/>
</dbReference>
<comment type="similarity">
    <text evidence="9">Belongs to the TrpF family.</text>
</comment>
<evidence type="ECO:0000256" key="7">
    <source>
        <dbReference type="ARBA" id="ARBA00023141"/>
    </source>
</evidence>
<dbReference type="PANTHER" id="PTHR42894:SF1">
    <property type="entry name" value="N-(5'-PHOSPHORIBOSYL)ANTHRANILATE ISOMERASE"/>
    <property type="match status" value="1"/>
</dbReference>